<evidence type="ECO:0000256" key="3">
    <source>
        <dbReference type="ARBA" id="ARBA00008000"/>
    </source>
</evidence>
<feature type="domain" description="FAD-binding PCMH-type" evidence="10">
    <location>
        <begin position="131"/>
        <end position="307"/>
    </location>
</feature>
<dbReference type="Pfam" id="PF02913">
    <property type="entry name" value="FAD-oxidase_C"/>
    <property type="match status" value="1"/>
</dbReference>
<comment type="subcellular location">
    <subcellularLocation>
        <location evidence="2">Mitochondrion</location>
    </subcellularLocation>
</comment>
<dbReference type="SUPFAM" id="SSF55103">
    <property type="entry name" value="FAD-linked oxidases, C-terminal domain"/>
    <property type="match status" value="1"/>
</dbReference>
<dbReference type="AlphaFoldDB" id="A0A433DG29"/>
<keyword evidence="6" id="KW-0809">Transit peptide</keyword>
<evidence type="ECO:0000256" key="6">
    <source>
        <dbReference type="ARBA" id="ARBA00022946"/>
    </source>
</evidence>
<comment type="caution">
    <text evidence="11">The sequence shown here is derived from an EMBL/GenBank/DDBJ whole genome shotgun (WGS) entry which is preliminary data.</text>
</comment>
<gene>
    <name evidence="11" type="ORF">BC936DRAFT_141378</name>
</gene>
<dbReference type="Gene3D" id="3.30.465.10">
    <property type="match status" value="1"/>
</dbReference>
<dbReference type="PANTHER" id="PTHR11748">
    <property type="entry name" value="D-LACTATE DEHYDROGENASE"/>
    <property type="match status" value="1"/>
</dbReference>
<keyword evidence="12" id="KW-1185">Reference proteome</keyword>
<keyword evidence="5" id="KW-0274">FAD</keyword>
<keyword evidence="7" id="KW-0560">Oxidoreductase</keyword>
<comment type="cofactor">
    <cofactor evidence="1">
        <name>FAD</name>
        <dbReference type="ChEBI" id="CHEBI:57692"/>
    </cofactor>
</comment>
<dbReference type="PROSITE" id="PS51387">
    <property type="entry name" value="FAD_PCMH"/>
    <property type="match status" value="1"/>
</dbReference>
<dbReference type="OrthoDB" id="7786253at2759"/>
<dbReference type="SUPFAM" id="SSF56176">
    <property type="entry name" value="FAD-binding/transporter-associated domain-like"/>
    <property type="match status" value="1"/>
</dbReference>
<dbReference type="InterPro" id="IPR004113">
    <property type="entry name" value="FAD-bd_oxidored_4_C"/>
</dbReference>
<evidence type="ECO:0000256" key="4">
    <source>
        <dbReference type="ARBA" id="ARBA00022630"/>
    </source>
</evidence>
<dbReference type="FunFam" id="3.30.465.10:FF:000014">
    <property type="entry name" value="D-lactate dehydrogenase (Cytochrome), putative"/>
    <property type="match status" value="1"/>
</dbReference>
<evidence type="ECO:0000256" key="5">
    <source>
        <dbReference type="ARBA" id="ARBA00022827"/>
    </source>
</evidence>
<organism evidence="11 12">
    <name type="scientific">Jimgerdemannia flammicorona</name>
    <dbReference type="NCBI Taxonomy" id="994334"/>
    <lineage>
        <taxon>Eukaryota</taxon>
        <taxon>Fungi</taxon>
        <taxon>Fungi incertae sedis</taxon>
        <taxon>Mucoromycota</taxon>
        <taxon>Mucoromycotina</taxon>
        <taxon>Endogonomycetes</taxon>
        <taxon>Endogonales</taxon>
        <taxon>Endogonaceae</taxon>
        <taxon>Jimgerdemannia</taxon>
    </lineage>
</organism>
<dbReference type="InterPro" id="IPR036318">
    <property type="entry name" value="FAD-bd_PCMH-like_sf"/>
</dbReference>
<dbReference type="InterPro" id="IPR016164">
    <property type="entry name" value="FAD-linked_Oxase-like_C"/>
</dbReference>
<evidence type="ECO:0000256" key="9">
    <source>
        <dbReference type="ARBA" id="ARBA00038897"/>
    </source>
</evidence>
<dbReference type="InterPro" id="IPR016166">
    <property type="entry name" value="FAD-bd_PCMH"/>
</dbReference>
<reference evidence="11 12" key="1">
    <citation type="journal article" date="2018" name="New Phytol.">
        <title>Phylogenomics of Endogonaceae and evolution of mycorrhizas within Mucoromycota.</title>
        <authorList>
            <person name="Chang Y."/>
            <person name="Desiro A."/>
            <person name="Na H."/>
            <person name="Sandor L."/>
            <person name="Lipzen A."/>
            <person name="Clum A."/>
            <person name="Barry K."/>
            <person name="Grigoriev I.V."/>
            <person name="Martin F.M."/>
            <person name="Stajich J.E."/>
            <person name="Smith M.E."/>
            <person name="Bonito G."/>
            <person name="Spatafora J.W."/>
        </authorList>
    </citation>
    <scope>NUCLEOTIDE SEQUENCE [LARGE SCALE GENOMIC DNA]</scope>
    <source>
        <strain evidence="11 12">GMNB39</strain>
    </source>
</reference>
<evidence type="ECO:0000256" key="1">
    <source>
        <dbReference type="ARBA" id="ARBA00001974"/>
    </source>
</evidence>
<comment type="similarity">
    <text evidence="3">Belongs to the FAD-binding oxidoreductase/transferase type 4 family.</text>
</comment>
<keyword evidence="8" id="KW-0496">Mitochondrion</keyword>
<dbReference type="GO" id="GO:0005739">
    <property type="term" value="C:mitochondrion"/>
    <property type="evidence" value="ECO:0007669"/>
    <property type="project" value="UniProtKB-SubCell"/>
</dbReference>
<evidence type="ECO:0000256" key="2">
    <source>
        <dbReference type="ARBA" id="ARBA00004173"/>
    </source>
</evidence>
<dbReference type="Proteomes" id="UP000268093">
    <property type="component" value="Unassembled WGS sequence"/>
</dbReference>
<proteinExistence type="inferred from homology"/>
<evidence type="ECO:0000256" key="7">
    <source>
        <dbReference type="ARBA" id="ARBA00023002"/>
    </source>
</evidence>
<dbReference type="PANTHER" id="PTHR11748:SF111">
    <property type="entry name" value="D-LACTATE DEHYDROGENASE, MITOCHONDRIAL-RELATED"/>
    <property type="match status" value="1"/>
</dbReference>
<evidence type="ECO:0000259" key="10">
    <source>
        <dbReference type="PROSITE" id="PS51387"/>
    </source>
</evidence>
<accession>A0A433DG29</accession>
<dbReference type="EC" id="1.1.2.4" evidence="9"/>
<dbReference type="GO" id="GO:0004458">
    <property type="term" value="F:D-lactate dehydrogenase (cytochrome) activity"/>
    <property type="evidence" value="ECO:0007669"/>
    <property type="project" value="UniProtKB-EC"/>
</dbReference>
<evidence type="ECO:0000256" key="8">
    <source>
        <dbReference type="ARBA" id="ARBA00023128"/>
    </source>
</evidence>
<dbReference type="InterPro" id="IPR006094">
    <property type="entry name" value="Oxid_FAD_bind_N"/>
</dbReference>
<dbReference type="GO" id="GO:0008720">
    <property type="term" value="F:D-lactate dehydrogenase (NAD+) activity"/>
    <property type="evidence" value="ECO:0007669"/>
    <property type="project" value="TreeGrafter"/>
</dbReference>
<evidence type="ECO:0000313" key="12">
    <source>
        <dbReference type="Proteomes" id="UP000268093"/>
    </source>
</evidence>
<dbReference type="GO" id="GO:0071949">
    <property type="term" value="F:FAD binding"/>
    <property type="evidence" value="ECO:0007669"/>
    <property type="project" value="InterPro"/>
</dbReference>
<name>A0A433DG29_9FUNG</name>
<sequence>MLRSTLASVKKHTALAGRRPITTTFQPRYASISPAPPPSSGSLGFSSATAVLLGTVVGAVGLYIATPYLNITVKETGNVGSSKASIPIKYGTRENLSKALDCLRQVMPSEHVTIDEEELRRHGYSNSSYHNEGLPHVVVYPQNTDEVVQIMKIANEIPVIPFSGGTSLEGHYTAPHGGISVDFFYHMDHIVALHGEDMDVVVQPGVQWEDLNQYLKPHGLFFPLDPGPGACIGGMVGTGCSGTNAVRYGTMREWVLNLTVVMPDGTVVKTRQRPRKSSAGYDLTKLFIGSEGTLGMVTEATLKLAVLPAETSVAVCDFPTIRDAADVSAAVVRAGVQVRALELLDDAMMKAINLANPKLGYVEKPTLFFKFSGSKAQIEDEIKTVGAIVKQHKGGKFKFARSEKDQQDLWEGRKVDFCQLPVSSSS</sequence>
<dbReference type="GO" id="GO:1903457">
    <property type="term" value="P:lactate catabolic process"/>
    <property type="evidence" value="ECO:0007669"/>
    <property type="project" value="TreeGrafter"/>
</dbReference>
<dbReference type="InterPro" id="IPR016169">
    <property type="entry name" value="FAD-bd_PCMH_sub2"/>
</dbReference>
<dbReference type="Pfam" id="PF01565">
    <property type="entry name" value="FAD_binding_4"/>
    <property type="match status" value="1"/>
</dbReference>
<keyword evidence="4" id="KW-0285">Flavoprotein</keyword>
<protein>
    <recommendedName>
        <fullName evidence="9">D-lactate dehydrogenase (cytochrome)</fullName>
        <ecNumber evidence="9">1.1.2.4</ecNumber>
    </recommendedName>
</protein>
<evidence type="ECO:0000313" key="11">
    <source>
        <dbReference type="EMBL" id="RUP49813.1"/>
    </source>
</evidence>
<dbReference type="EMBL" id="RBNI01001948">
    <property type="protein sequence ID" value="RUP49813.1"/>
    <property type="molecule type" value="Genomic_DNA"/>
</dbReference>